<sequence length="81" mass="8514">MEKVNVRLAMVVILLLLGVILVGHSADAVEASAPEPQLGSSKGDCEISGTCDMKHTVDPTRPGAVANSYTRGCSEITQCRD</sequence>
<comment type="similarity">
    <text evidence="1">Belongs to the plant rapid alkalinization factor (RALF) family.</text>
</comment>
<evidence type="ECO:0000256" key="3">
    <source>
        <dbReference type="ARBA" id="ARBA00022729"/>
    </source>
</evidence>
<dbReference type="InterPro" id="IPR008801">
    <property type="entry name" value="RALF"/>
</dbReference>
<evidence type="ECO:0000256" key="1">
    <source>
        <dbReference type="ARBA" id="ARBA00009178"/>
    </source>
</evidence>
<dbReference type="Proteomes" id="UP001497457">
    <property type="component" value="Chromosome 20rd"/>
</dbReference>
<organism evidence="6 7">
    <name type="scientific">Urochloa decumbens</name>
    <dbReference type="NCBI Taxonomy" id="240449"/>
    <lineage>
        <taxon>Eukaryota</taxon>
        <taxon>Viridiplantae</taxon>
        <taxon>Streptophyta</taxon>
        <taxon>Embryophyta</taxon>
        <taxon>Tracheophyta</taxon>
        <taxon>Spermatophyta</taxon>
        <taxon>Magnoliopsida</taxon>
        <taxon>Liliopsida</taxon>
        <taxon>Poales</taxon>
        <taxon>Poaceae</taxon>
        <taxon>PACMAD clade</taxon>
        <taxon>Panicoideae</taxon>
        <taxon>Panicodae</taxon>
        <taxon>Paniceae</taxon>
        <taxon>Melinidinae</taxon>
        <taxon>Urochloa</taxon>
    </lineage>
</organism>
<evidence type="ECO:0000256" key="4">
    <source>
        <dbReference type="ARBA" id="ARBA00023157"/>
    </source>
</evidence>
<evidence type="ECO:0000313" key="6">
    <source>
        <dbReference type="EMBL" id="CAL4978015.1"/>
    </source>
</evidence>
<feature type="signal peptide" evidence="5">
    <location>
        <begin position="1"/>
        <end position="28"/>
    </location>
</feature>
<evidence type="ECO:0000313" key="7">
    <source>
        <dbReference type="Proteomes" id="UP001497457"/>
    </source>
</evidence>
<keyword evidence="2" id="KW-0372">Hormone</keyword>
<dbReference type="EMBL" id="OZ075130">
    <property type="protein sequence ID" value="CAL4978015.1"/>
    <property type="molecule type" value="Genomic_DNA"/>
</dbReference>
<dbReference type="Pfam" id="PF05498">
    <property type="entry name" value="RALF"/>
    <property type="match status" value="1"/>
</dbReference>
<keyword evidence="3 5" id="KW-0732">Signal</keyword>
<feature type="chain" id="PRO_5044848715" evidence="5">
    <location>
        <begin position="29"/>
        <end position="81"/>
    </location>
</feature>
<dbReference type="AlphaFoldDB" id="A0ABC9AE29"/>
<reference evidence="6" key="1">
    <citation type="submission" date="2024-10" db="EMBL/GenBank/DDBJ databases">
        <authorList>
            <person name="Ryan C."/>
        </authorList>
    </citation>
    <scope>NUCLEOTIDE SEQUENCE [LARGE SCALE GENOMIC DNA]</scope>
</reference>
<keyword evidence="7" id="KW-1185">Reference proteome</keyword>
<evidence type="ECO:0000256" key="2">
    <source>
        <dbReference type="ARBA" id="ARBA00022702"/>
    </source>
</evidence>
<protein>
    <submittedName>
        <fullName evidence="6">Uncharacterized protein</fullName>
    </submittedName>
</protein>
<proteinExistence type="inferred from homology"/>
<name>A0ABC9AE29_9POAL</name>
<dbReference type="GO" id="GO:0005179">
    <property type="term" value="F:hormone activity"/>
    <property type="evidence" value="ECO:0007669"/>
    <property type="project" value="UniProtKB-KW"/>
</dbReference>
<evidence type="ECO:0000256" key="5">
    <source>
        <dbReference type="SAM" id="SignalP"/>
    </source>
</evidence>
<gene>
    <name evidence="6" type="ORF">URODEC1_LOCUS54486</name>
</gene>
<accession>A0ABC9AE29</accession>
<keyword evidence="4" id="KW-1015">Disulfide bond</keyword>